<evidence type="ECO:0000256" key="1">
    <source>
        <dbReference type="ARBA" id="ARBA00006739"/>
    </source>
</evidence>
<sequence>MPVKIDIIILSYAKTELLKQITLQGIESLFLSEDSEHIQFEALVIESNASLFPYQYPNTKTIYPDEKFGFNKYLNIGIAQTDNAYVCLCNNDLIYHQNWASEILSAMEENPNIKSANPYCSYFHPQLKIAEPKKIVVGTTRNLLNGILTGWCIFLKREVFNSIGLLDEKFEFWYADKDFGRTLLKYKIDHALIIPAKVDHLGNQTHTAINEKKLSHLTHGQKIIFEKKWGKEPVALGSKVKQFIKKLLND</sequence>
<proteinExistence type="inferred from homology"/>
<reference evidence="5 6" key="1">
    <citation type="submission" date="2016-03" db="EMBL/GenBank/DDBJ databases">
        <title>Complete genome sequence of Pedobacter cryoconitis PAMC 27485.</title>
        <authorList>
            <person name="Lee J."/>
            <person name="Kim O.-S."/>
        </authorList>
    </citation>
    <scope>NUCLEOTIDE SEQUENCE [LARGE SCALE GENOMIC DNA]</scope>
    <source>
        <strain evidence="5 6">PAMC 27485</strain>
    </source>
</reference>
<name>A0A127VIX2_9SPHI</name>
<dbReference type="EMBL" id="CP014504">
    <property type="protein sequence ID" value="AMQ01253.1"/>
    <property type="molecule type" value="Genomic_DNA"/>
</dbReference>
<comment type="similarity">
    <text evidence="1">Belongs to the glycosyltransferase 2 family.</text>
</comment>
<protein>
    <submittedName>
        <fullName evidence="5">Putative glycosyltransferase</fullName>
    </submittedName>
</protein>
<dbReference type="Proteomes" id="UP000071561">
    <property type="component" value="Chromosome"/>
</dbReference>
<dbReference type="SUPFAM" id="SSF53448">
    <property type="entry name" value="Nucleotide-diphospho-sugar transferases"/>
    <property type="match status" value="1"/>
</dbReference>
<dbReference type="AlphaFoldDB" id="A0A127VIX2"/>
<evidence type="ECO:0000313" key="5">
    <source>
        <dbReference type="EMBL" id="AMQ01253.1"/>
    </source>
</evidence>
<dbReference type="KEGG" id="pcm:AY601_4412"/>
<dbReference type="GO" id="GO:0016757">
    <property type="term" value="F:glycosyltransferase activity"/>
    <property type="evidence" value="ECO:0007669"/>
    <property type="project" value="UniProtKB-KW"/>
</dbReference>
<dbReference type="PANTHER" id="PTHR43179:SF12">
    <property type="entry name" value="GALACTOFURANOSYLTRANSFERASE GLFT2"/>
    <property type="match status" value="1"/>
</dbReference>
<dbReference type="RefSeq" id="WP_068405093.1">
    <property type="nucleotide sequence ID" value="NZ_CP014504.1"/>
</dbReference>
<dbReference type="OrthoDB" id="6836202at2"/>
<evidence type="ECO:0000313" key="6">
    <source>
        <dbReference type="Proteomes" id="UP000071561"/>
    </source>
</evidence>
<dbReference type="InterPro" id="IPR029044">
    <property type="entry name" value="Nucleotide-diphossugar_trans"/>
</dbReference>
<keyword evidence="3 5" id="KW-0808">Transferase</keyword>
<dbReference type="Gene3D" id="3.90.550.10">
    <property type="entry name" value="Spore Coat Polysaccharide Biosynthesis Protein SpsA, Chain A"/>
    <property type="match status" value="1"/>
</dbReference>
<feature type="domain" description="Glycosyltransferase 2-like" evidence="4">
    <location>
        <begin position="53"/>
        <end position="160"/>
    </location>
</feature>
<evidence type="ECO:0000256" key="2">
    <source>
        <dbReference type="ARBA" id="ARBA00022676"/>
    </source>
</evidence>
<dbReference type="PATRIC" id="fig|188932.3.peg.4574"/>
<dbReference type="InterPro" id="IPR001173">
    <property type="entry name" value="Glyco_trans_2-like"/>
</dbReference>
<keyword evidence="2" id="KW-0328">Glycosyltransferase</keyword>
<evidence type="ECO:0000259" key="4">
    <source>
        <dbReference type="Pfam" id="PF00535"/>
    </source>
</evidence>
<organism evidence="5 6">
    <name type="scientific">Pedobacter cryoconitis</name>
    <dbReference type="NCBI Taxonomy" id="188932"/>
    <lineage>
        <taxon>Bacteria</taxon>
        <taxon>Pseudomonadati</taxon>
        <taxon>Bacteroidota</taxon>
        <taxon>Sphingobacteriia</taxon>
        <taxon>Sphingobacteriales</taxon>
        <taxon>Sphingobacteriaceae</taxon>
        <taxon>Pedobacter</taxon>
    </lineage>
</organism>
<dbReference type="Pfam" id="PF00535">
    <property type="entry name" value="Glycos_transf_2"/>
    <property type="match status" value="1"/>
</dbReference>
<gene>
    <name evidence="5" type="ORF">AY601_4412</name>
</gene>
<accession>A0A127VIX2</accession>
<dbReference type="PANTHER" id="PTHR43179">
    <property type="entry name" value="RHAMNOSYLTRANSFERASE WBBL"/>
    <property type="match status" value="1"/>
</dbReference>
<keyword evidence="6" id="KW-1185">Reference proteome</keyword>
<evidence type="ECO:0000256" key="3">
    <source>
        <dbReference type="ARBA" id="ARBA00022679"/>
    </source>
</evidence>